<gene>
    <name evidence="16" type="ORF">AX018_10216</name>
</gene>
<keyword evidence="5" id="KW-0406">Ion transport</keyword>
<dbReference type="RefSeq" id="WP_111877502.1">
    <property type="nucleotide sequence ID" value="NZ_CBCSGC010000014.1"/>
</dbReference>
<dbReference type="PANTHER" id="PTHR32552:SF82">
    <property type="entry name" value="FCUA PROTEIN"/>
    <property type="match status" value="1"/>
</dbReference>
<reference evidence="16 17" key="1">
    <citation type="submission" date="2018-06" db="EMBL/GenBank/DDBJ databases">
        <title>Genomic Encyclopedia of Archaeal and Bacterial Type Strains, Phase II (KMG-II): from individual species to whole genera.</title>
        <authorList>
            <person name="Goeker M."/>
        </authorList>
    </citation>
    <scope>NUCLEOTIDE SEQUENCE [LARGE SCALE GENOMIC DNA]</scope>
    <source>
        <strain evidence="16 17">CFPB 3232</strain>
    </source>
</reference>
<evidence type="ECO:0000256" key="8">
    <source>
        <dbReference type="ARBA" id="ARBA00023077"/>
    </source>
</evidence>
<feature type="domain" description="Secretin/TonB short N-terminal" evidence="15">
    <location>
        <begin position="63"/>
        <end position="113"/>
    </location>
</feature>
<evidence type="ECO:0000256" key="5">
    <source>
        <dbReference type="ARBA" id="ARBA00022496"/>
    </source>
</evidence>
<organism evidence="16 17">
    <name type="scientific">Paracidovorax anthurii</name>
    <dbReference type="NCBI Taxonomy" id="78229"/>
    <lineage>
        <taxon>Bacteria</taxon>
        <taxon>Pseudomonadati</taxon>
        <taxon>Pseudomonadota</taxon>
        <taxon>Betaproteobacteria</taxon>
        <taxon>Burkholderiales</taxon>
        <taxon>Comamonadaceae</taxon>
        <taxon>Paracidovorax</taxon>
    </lineage>
</organism>
<evidence type="ECO:0000256" key="13">
    <source>
        <dbReference type="RuleBase" id="RU003357"/>
    </source>
</evidence>
<dbReference type="Gene3D" id="2.170.130.10">
    <property type="entry name" value="TonB-dependent receptor, plug domain"/>
    <property type="match status" value="1"/>
</dbReference>
<dbReference type="InterPro" id="IPR036942">
    <property type="entry name" value="Beta-barrel_TonB_sf"/>
</dbReference>
<keyword evidence="5" id="KW-0410">Iron transport</keyword>
<comment type="subcellular location">
    <subcellularLocation>
        <location evidence="1 12">Cell outer membrane</location>
        <topology evidence="1 12">Multi-pass membrane protein</topology>
    </subcellularLocation>
</comment>
<dbReference type="NCBIfam" id="TIGR01783">
    <property type="entry name" value="TonB-siderophor"/>
    <property type="match status" value="1"/>
</dbReference>
<dbReference type="InterPro" id="IPR010105">
    <property type="entry name" value="TonB_sidphr_rcpt"/>
</dbReference>
<dbReference type="Gene3D" id="3.55.50.30">
    <property type="match status" value="1"/>
</dbReference>
<evidence type="ECO:0000256" key="4">
    <source>
        <dbReference type="ARBA" id="ARBA00022452"/>
    </source>
</evidence>
<evidence type="ECO:0000256" key="3">
    <source>
        <dbReference type="ARBA" id="ARBA00022448"/>
    </source>
</evidence>
<feature type="signal peptide" evidence="14">
    <location>
        <begin position="1"/>
        <end position="26"/>
    </location>
</feature>
<evidence type="ECO:0000256" key="14">
    <source>
        <dbReference type="SAM" id="SignalP"/>
    </source>
</evidence>
<evidence type="ECO:0000256" key="2">
    <source>
        <dbReference type="ARBA" id="ARBA00009810"/>
    </source>
</evidence>
<comment type="similarity">
    <text evidence="2 12 13">Belongs to the TonB-dependent receptor family.</text>
</comment>
<dbReference type="AlphaFoldDB" id="A0A328Z4C8"/>
<proteinExistence type="inferred from homology"/>
<dbReference type="InterPro" id="IPR012910">
    <property type="entry name" value="Plug_dom"/>
</dbReference>
<dbReference type="InterPro" id="IPR011662">
    <property type="entry name" value="Secretin/TonB_short_N"/>
</dbReference>
<keyword evidence="3 12" id="KW-0813">Transport</keyword>
<dbReference type="Gene3D" id="2.40.170.20">
    <property type="entry name" value="TonB-dependent receptor, beta-barrel domain"/>
    <property type="match status" value="1"/>
</dbReference>
<dbReference type="GO" id="GO:0009279">
    <property type="term" value="C:cell outer membrane"/>
    <property type="evidence" value="ECO:0007669"/>
    <property type="project" value="UniProtKB-SubCell"/>
</dbReference>
<evidence type="ECO:0000313" key="16">
    <source>
        <dbReference type="EMBL" id="RAR80990.1"/>
    </source>
</evidence>
<keyword evidence="6 12" id="KW-0812">Transmembrane</keyword>
<keyword evidence="11 12" id="KW-0998">Cell outer membrane</keyword>
<dbReference type="OrthoDB" id="8732650at2"/>
<evidence type="ECO:0000256" key="9">
    <source>
        <dbReference type="ARBA" id="ARBA00023136"/>
    </source>
</evidence>
<evidence type="ECO:0000256" key="6">
    <source>
        <dbReference type="ARBA" id="ARBA00022692"/>
    </source>
</evidence>
<dbReference type="Proteomes" id="UP000248856">
    <property type="component" value="Unassembled WGS sequence"/>
</dbReference>
<keyword evidence="10 16" id="KW-0675">Receptor</keyword>
<dbReference type="GO" id="GO:0038023">
    <property type="term" value="F:signaling receptor activity"/>
    <property type="evidence" value="ECO:0007669"/>
    <property type="project" value="InterPro"/>
</dbReference>
<dbReference type="SUPFAM" id="SSF56935">
    <property type="entry name" value="Porins"/>
    <property type="match status" value="1"/>
</dbReference>
<feature type="chain" id="PRO_5016464296" evidence="14">
    <location>
        <begin position="27"/>
        <end position="805"/>
    </location>
</feature>
<dbReference type="InterPro" id="IPR000531">
    <property type="entry name" value="Beta-barrel_TonB"/>
</dbReference>
<evidence type="ECO:0000259" key="15">
    <source>
        <dbReference type="SMART" id="SM00965"/>
    </source>
</evidence>
<dbReference type="Pfam" id="PF07715">
    <property type="entry name" value="Plug"/>
    <property type="match status" value="1"/>
</dbReference>
<accession>A0A328Z4C8</accession>
<evidence type="ECO:0000256" key="10">
    <source>
        <dbReference type="ARBA" id="ARBA00023170"/>
    </source>
</evidence>
<evidence type="ECO:0000256" key="1">
    <source>
        <dbReference type="ARBA" id="ARBA00004571"/>
    </source>
</evidence>
<keyword evidence="17" id="KW-1185">Reference proteome</keyword>
<comment type="caution">
    <text evidence="16">The sequence shown here is derived from an EMBL/GenBank/DDBJ whole genome shotgun (WGS) entry which is preliminary data.</text>
</comment>
<dbReference type="GO" id="GO:0015891">
    <property type="term" value="P:siderophore transport"/>
    <property type="evidence" value="ECO:0007669"/>
    <property type="project" value="InterPro"/>
</dbReference>
<dbReference type="InterPro" id="IPR039426">
    <property type="entry name" value="TonB-dep_rcpt-like"/>
</dbReference>
<keyword evidence="14" id="KW-0732">Signal</keyword>
<protein>
    <submittedName>
        <fullName evidence="16">Iron complex outermembrane receptor protein</fullName>
    </submittedName>
</protein>
<keyword evidence="8 13" id="KW-0798">TonB box</keyword>
<keyword evidence="9 12" id="KW-0472">Membrane</keyword>
<dbReference type="PROSITE" id="PS52016">
    <property type="entry name" value="TONB_DEPENDENT_REC_3"/>
    <property type="match status" value="1"/>
</dbReference>
<dbReference type="EMBL" id="QLTA01000021">
    <property type="protein sequence ID" value="RAR80990.1"/>
    <property type="molecule type" value="Genomic_DNA"/>
</dbReference>
<dbReference type="GO" id="GO:0015344">
    <property type="term" value="F:siderophore uptake transmembrane transporter activity"/>
    <property type="evidence" value="ECO:0007669"/>
    <property type="project" value="TreeGrafter"/>
</dbReference>
<dbReference type="InterPro" id="IPR037066">
    <property type="entry name" value="Plug_dom_sf"/>
</dbReference>
<evidence type="ECO:0000256" key="7">
    <source>
        <dbReference type="ARBA" id="ARBA00023004"/>
    </source>
</evidence>
<keyword evidence="7" id="KW-0408">Iron</keyword>
<evidence type="ECO:0000256" key="12">
    <source>
        <dbReference type="PROSITE-ProRule" id="PRU01360"/>
    </source>
</evidence>
<dbReference type="Pfam" id="PF00593">
    <property type="entry name" value="TonB_dep_Rec_b-barrel"/>
    <property type="match status" value="1"/>
</dbReference>
<name>A0A328Z4C8_9BURK</name>
<keyword evidence="4 12" id="KW-1134">Transmembrane beta strand</keyword>
<dbReference type="CDD" id="cd01347">
    <property type="entry name" value="ligand_gated_channel"/>
    <property type="match status" value="1"/>
</dbReference>
<dbReference type="SMART" id="SM00965">
    <property type="entry name" value="STN"/>
    <property type="match status" value="1"/>
</dbReference>
<evidence type="ECO:0000313" key="17">
    <source>
        <dbReference type="Proteomes" id="UP000248856"/>
    </source>
</evidence>
<evidence type="ECO:0000256" key="11">
    <source>
        <dbReference type="ARBA" id="ARBA00023237"/>
    </source>
</evidence>
<dbReference type="PANTHER" id="PTHR32552">
    <property type="entry name" value="FERRICHROME IRON RECEPTOR-RELATED"/>
    <property type="match status" value="1"/>
</dbReference>
<sequence length="805" mass="86478">MHRLPPRPLPIAIALALALGSASLQAQPAPAPRADTPGAAREIRIAAQPLAQALNEWARQTRIQVAAPQSAVAGKTARAVSGSLNPREALERLLEGSGLRGRFEGNLVTIEPAPTPPPAAPPTEQVLQTVTVTGTATRLPSDLPKPHAGGQVARGARLGLLGNVDLMDTPFNVTAYTAELIEHQQARNIVDVLANDPSAQAGGPRSFDNFYIRGFAVNREEIGFDGLFGISSAEGNLLQGIERVEVMKGPSTLLNGSAPRGTAGGAINLVPKRADDTPLTRLTTSYLGEAHGGVHLDIGRRFGPDNAIGVRINAAYNDGRMAADHESLRSHNLTAGIDYRGERVRLSADLGSSAQRLDGARSNFFVASPTLPAAPDGKTNVWPAWTYQDKEHRFGVLRGEFDLSESVMATLAYGTATSQRRMIEAFSVLADAAGTLNASANGLHERNERRSAEASLRWRFSTAGVKHNVVLAANHFSSDLKNFQPTINYGYTSNLYRPVDAPSPGGGLLDQPLVQLGETTLNSVALTDTLGLLDGRLLLTLGVRQQKIQADAFNYATGAFESSYQRSRTTPAIAAVYKQTERLSFYANYVEALSQGATAPSTAVNANEVFPPFVSKQGEVGVKVDWGRLTTTLSAFEIRRPSGLLDASNRYSVDGEQRNRGVELQWFGELQRSLRVLGGATWTRARLTKTQGGANDGRQAAGAPQWQLKLGGEWDLAALPGLTATGRVIHTSSQPLTVDDSVRLPAWTRLDLGLRYATQWNGRPLVLRAIVENAANRRYWDSVPAFQVATYAAPRTFLLSASMDF</sequence>
<dbReference type="Pfam" id="PF07660">
    <property type="entry name" value="STN"/>
    <property type="match status" value="1"/>
</dbReference>